<dbReference type="PATRIC" id="fig|1125699.3.peg.833"/>
<dbReference type="Gene3D" id="3.40.50.2300">
    <property type="match status" value="2"/>
</dbReference>
<dbReference type="InterPro" id="IPR025997">
    <property type="entry name" value="SBP_2_dom"/>
</dbReference>
<keyword evidence="3 4" id="KW-0732">Signal</keyword>
<feature type="chain" id="PRO_5004511038" description="Periplasmic binding protein domain-containing protein" evidence="4">
    <location>
        <begin position="21"/>
        <end position="315"/>
    </location>
</feature>
<reference evidence="6 7" key="1">
    <citation type="submission" date="2013-04" db="EMBL/GenBank/DDBJ databases">
        <title>The Genome Sequence of Treponema maltophilum ATCC 51939.</title>
        <authorList>
            <consortium name="The Broad Institute Genomics Platform"/>
            <person name="Earl A."/>
            <person name="Ward D."/>
            <person name="Feldgarden M."/>
            <person name="Gevers D."/>
            <person name="Leonetti C."/>
            <person name="Blanton J.M."/>
            <person name="Dewhirst F.E."/>
            <person name="Izard J."/>
            <person name="Walker B."/>
            <person name="Young S."/>
            <person name="Zeng Q."/>
            <person name="Gargeya S."/>
            <person name="Fitzgerald M."/>
            <person name="Haas B."/>
            <person name="Abouelleil A."/>
            <person name="Allen A.W."/>
            <person name="Alvarado L."/>
            <person name="Arachchi H.M."/>
            <person name="Berlin A.M."/>
            <person name="Chapman S.B."/>
            <person name="Gainer-Dewar J."/>
            <person name="Goldberg J."/>
            <person name="Griggs A."/>
            <person name="Gujja S."/>
            <person name="Hansen M."/>
            <person name="Howarth C."/>
            <person name="Imamovic A."/>
            <person name="Ireland A."/>
            <person name="Larimer J."/>
            <person name="McCowan C."/>
            <person name="Murphy C."/>
            <person name="Pearson M."/>
            <person name="Poon T.W."/>
            <person name="Priest M."/>
            <person name="Roberts A."/>
            <person name="Saif S."/>
            <person name="Shea T."/>
            <person name="Sisk P."/>
            <person name="Sykes S."/>
            <person name="Wortman J."/>
            <person name="Nusbaum C."/>
            <person name="Birren B."/>
        </authorList>
    </citation>
    <scope>NUCLEOTIDE SEQUENCE [LARGE SCALE GENOMIC DNA]</scope>
    <source>
        <strain evidence="6 7">ATCC 51939</strain>
    </source>
</reference>
<dbReference type="Proteomes" id="UP000014541">
    <property type="component" value="Unassembled WGS sequence"/>
</dbReference>
<feature type="signal peptide" evidence="4">
    <location>
        <begin position="1"/>
        <end position="20"/>
    </location>
</feature>
<dbReference type="GO" id="GO:0030313">
    <property type="term" value="C:cell envelope"/>
    <property type="evidence" value="ECO:0007669"/>
    <property type="project" value="UniProtKB-SubCell"/>
</dbReference>
<dbReference type="STRING" id="1125699.HMPREF9194_00819"/>
<comment type="caution">
    <text evidence="6">The sequence shown here is derived from an EMBL/GenBank/DDBJ whole genome shotgun (WGS) entry which is preliminary data.</text>
</comment>
<dbReference type="GO" id="GO:0030246">
    <property type="term" value="F:carbohydrate binding"/>
    <property type="evidence" value="ECO:0007669"/>
    <property type="project" value="UniProtKB-ARBA"/>
</dbReference>
<dbReference type="RefSeq" id="WP_016525113.1">
    <property type="nucleotide sequence ID" value="NZ_KE332518.1"/>
</dbReference>
<gene>
    <name evidence="6" type="ORF">HMPREF9194_00819</name>
</gene>
<feature type="domain" description="Periplasmic binding protein" evidence="5">
    <location>
        <begin position="34"/>
        <end position="288"/>
    </location>
</feature>
<name>S3KE63_TREMA</name>
<dbReference type="SUPFAM" id="SSF53822">
    <property type="entry name" value="Periplasmic binding protein-like I"/>
    <property type="match status" value="1"/>
</dbReference>
<evidence type="ECO:0000256" key="2">
    <source>
        <dbReference type="ARBA" id="ARBA00007639"/>
    </source>
</evidence>
<dbReference type="EMBL" id="ATFF01000006">
    <property type="protein sequence ID" value="EPF30502.1"/>
    <property type="molecule type" value="Genomic_DNA"/>
</dbReference>
<comment type="subcellular location">
    <subcellularLocation>
        <location evidence="1">Cell envelope</location>
    </subcellularLocation>
</comment>
<protein>
    <recommendedName>
        <fullName evidence="5">Periplasmic binding protein domain-containing protein</fullName>
    </recommendedName>
</protein>
<dbReference type="InterPro" id="IPR028082">
    <property type="entry name" value="Peripla_BP_I"/>
</dbReference>
<evidence type="ECO:0000256" key="3">
    <source>
        <dbReference type="ARBA" id="ARBA00022729"/>
    </source>
</evidence>
<keyword evidence="7" id="KW-1185">Reference proteome</keyword>
<comment type="similarity">
    <text evidence="2">Belongs to the bacterial solute-binding protein 2 family.</text>
</comment>
<dbReference type="HOGENOM" id="CLU_037628_3_7_12"/>
<dbReference type="Pfam" id="PF13407">
    <property type="entry name" value="Peripla_BP_4"/>
    <property type="match status" value="1"/>
</dbReference>
<dbReference type="eggNOG" id="COG1879">
    <property type="taxonomic scope" value="Bacteria"/>
</dbReference>
<proteinExistence type="inferred from homology"/>
<dbReference type="OrthoDB" id="9769193at2"/>
<evidence type="ECO:0000259" key="5">
    <source>
        <dbReference type="Pfam" id="PF13407"/>
    </source>
</evidence>
<dbReference type="PANTHER" id="PTHR46847">
    <property type="entry name" value="D-ALLOSE-BINDING PERIPLASMIC PROTEIN-RELATED"/>
    <property type="match status" value="1"/>
</dbReference>
<accession>S3KE63</accession>
<dbReference type="CDD" id="cd01536">
    <property type="entry name" value="PBP1_ABC_sugar_binding-like"/>
    <property type="match status" value="1"/>
</dbReference>
<evidence type="ECO:0000313" key="6">
    <source>
        <dbReference type="EMBL" id="EPF30502.1"/>
    </source>
</evidence>
<sequence>MKKLLVLFTVACTCIGLAFAGGTKEESGSGKPFVGLAMHNQTETWAVQFKNTFVEYAKSKGFKVTVTDANKDVTNQVGQIEDLVSLGVDSLVVLPADYTALGQALKTAYNAGVKIVNADSKVVEDDQKFVSCFITADCYSGGYAIGKYLSTKLARNAKIGALNYPQLSVIAVRFDGLAAALKDAGRSDVTIINKDATDLSAISSYTEDMLMANPDISAFVCLNDNTALSCASTCRQMGKKNIMVFGFDGSPAAKQAIAVGEMTGSGVYSPIDLAKSAVDAVNAIINGAPYERETLVNMWLIDPDNIKKMDLKNWS</sequence>
<dbReference type="AlphaFoldDB" id="S3KE63"/>
<evidence type="ECO:0000313" key="7">
    <source>
        <dbReference type="Proteomes" id="UP000014541"/>
    </source>
</evidence>
<evidence type="ECO:0000256" key="1">
    <source>
        <dbReference type="ARBA" id="ARBA00004196"/>
    </source>
</evidence>
<organism evidence="6 7">
    <name type="scientific">Treponema maltophilum ATCC 51939</name>
    <dbReference type="NCBI Taxonomy" id="1125699"/>
    <lineage>
        <taxon>Bacteria</taxon>
        <taxon>Pseudomonadati</taxon>
        <taxon>Spirochaetota</taxon>
        <taxon>Spirochaetia</taxon>
        <taxon>Spirochaetales</taxon>
        <taxon>Treponemataceae</taxon>
        <taxon>Treponema</taxon>
    </lineage>
</organism>
<evidence type="ECO:0000256" key="4">
    <source>
        <dbReference type="SAM" id="SignalP"/>
    </source>
</evidence>
<dbReference type="PANTHER" id="PTHR46847:SF1">
    <property type="entry name" value="D-ALLOSE-BINDING PERIPLASMIC PROTEIN-RELATED"/>
    <property type="match status" value="1"/>
</dbReference>